<protein>
    <submittedName>
        <fullName evidence="1">Uncharacterized protein</fullName>
    </submittedName>
</protein>
<dbReference type="AlphaFoldDB" id="A0ABD0KAG3"/>
<comment type="caution">
    <text evidence="1">The sequence shown here is derived from an EMBL/GenBank/DDBJ whole genome shotgun (WGS) entry which is preliminary data.</text>
</comment>
<dbReference type="Proteomes" id="UP001519460">
    <property type="component" value="Unassembled WGS sequence"/>
</dbReference>
<name>A0ABD0KAG3_9CAEN</name>
<organism evidence="1 2">
    <name type="scientific">Batillaria attramentaria</name>
    <dbReference type="NCBI Taxonomy" id="370345"/>
    <lineage>
        <taxon>Eukaryota</taxon>
        <taxon>Metazoa</taxon>
        <taxon>Spiralia</taxon>
        <taxon>Lophotrochozoa</taxon>
        <taxon>Mollusca</taxon>
        <taxon>Gastropoda</taxon>
        <taxon>Caenogastropoda</taxon>
        <taxon>Sorbeoconcha</taxon>
        <taxon>Cerithioidea</taxon>
        <taxon>Batillariidae</taxon>
        <taxon>Batillaria</taxon>
    </lineage>
</organism>
<accession>A0ABD0KAG3</accession>
<evidence type="ECO:0000313" key="1">
    <source>
        <dbReference type="EMBL" id="KAK7484078.1"/>
    </source>
</evidence>
<keyword evidence="2" id="KW-1185">Reference proteome</keyword>
<dbReference type="EMBL" id="JACVVK020000216">
    <property type="protein sequence ID" value="KAK7484078.1"/>
    <property type="molecule type" value="Genomic_DNA"/>
</dbReference>
<proteinExistence type="predicted"/>
<evidence type="ECO:0000313" key="2">
    <source>
        <dbReference type="Proteomes" id="UP001519460"/>
    </source>
</evidence>
<reference evidence="1 2" key="1">
    <citation type="journal article" date="2023" name="Sci. Data">
        <title>Genome assembly of the Korean intertidal mud-creeper Batillaria attramentaria.</title>
        <authorList>
            <person name="Patra A.K."/>
            <person name="Ho P.T."/>
            <person name="Jun S."/>
            <person name="Lee S.J."/>
            <person name="Kim Y."/>
            <person name="Won Y.J."/>
        </authorList>
    </citation>
    <scope>NUCLEOTIDE SEQUENCE [LARGE SCALE GENOMIC DNA]</scope>
    <source>
        <strain evidence="1">Wonlab-2016</strain>
    </source>
</reference>
<sequence>MIIAFAGPSLSTLPANFSQQATVSQDFKAATSNRTVNTQVSLVSEKCRQCIHLDNTEPPPAKFQKVSRLFSRSILQTGDAVQQNVKEVQASGKQQMLCDEDTLLLSQYGYTGH</sequence>
<gene>
    <name evidence="1" type="ORF">BaRGS_00024690</name>
</gene>